<keyword evidence="11" id="KW-0175">Coiled coil</keyword>
<dbReference type="Pfam" id="PF00940">
    <property type="entry name" value="RNA_pol"/>
    <property type="match status" value="1"/>
</dbReference>
<evidence type="ECO:0000256" key="6">
    <source>
        <dbReference type="ARBA" id="ARBA00022946"/>
    </source>
</evidence>
<comment type="similarity">
    <text evidence="1 10">Belongs to the phage and mitochondrial RNA polymerase family.</text>
</comment>
<dbReference type="SUPFAM" id="SSF56672">
    <property type="entry name" value="DNA/RNA polymerases"/>
    <property type="match status" value="1"/>
</dbReference>
<evidence type="ECO:0000256" key="10">
    <source>
        <dbReference type="RuleBase" id="RU003805"/>
    </source>
</evidence>
<keyword evidence="5 10" id="KW-0548">Nucleotidyltransferase</keyword>
<proteinExistence type="inferred from homology"/>
<dbReference type="InterPro" id="IPR029262">
    <property type="entry name" value="RPOL_N"/>
</dbReference>
<dbReference type="InterPro" id="IPR002092">
    <property type="entry name" value="DNA-dir_Rpol_phage-type"/>
</dbReference>
<name>A0ABD0SSE2_LOXSC</name>
<dbReference type="GO" id="GO:0000428">
    <property type="term" value="C:DNA-directed RNA polymerase complex"/>
    <property type="evidence" value="ECO:0007669"/>
    <property type="project" value="UniProtKB-KW"/>
</dbReference>
<dbReference type="PROSITE" id="PS00900">
    <property type="entry name" value="RNA_POL_PHAGE_1"/>
    <property type="match status" value="1"/>
</dbReference>
<evidence type="ECO:0000259" key="12">
    <source>
        <dbReference type="SMART" id="SM01311"/>
    </source>
</evidence>
<dbReference type="InterPro" id="IPR002885">
    <property type="entry name" value="PPR_rpt"/>
</dbReference>
<dbReference type="PANTHER" id="PTHR10102">
    <property type="entry name" value="DNA-DIRECTED RNA POLYMERASE, MITOCHONDRIAL"/>
    <property type="match status" value="1"/>
</dbReference>
<dbReference type="GO" id="GO:0071897">
    <property type="term" value="P:DNA biosynthetic process"/>
    <property type="evidence" value="ECO:0007669"/>
    <property type="project" value="UniProtKB-ARBA"/>
</dbReference>
<dbReference type="EMBL" id="JBEDNZ010000017">
    <property type="protein sequence ID" value="KAL0821948.1"/>
    <property type="molecule type" value="Genomic_DNA"/>
</dbReference>
<evidence type="ECO:0000256" key="4">
    <source>
        <dbReference type="ARBA" id="ARBA00022679"/>
    </source>
</evidence>
<dbReference type="Gene3D" id="1.10.150.20">
    <property type="entry name" value="5' to 3' exonuclease, C-terminal subdomain"/>
    <property type="match status" value="1"/>
</dbReference>
<reference evidence="13 14" key="1">
    <citation type="submission" date="2024-06" db="EMBL/GenBank/DDBJ databases">
        <title>A chromosome-level genome assembly of beet webworm, Loxostege sticticalis.</title>
        <authorList>
            <person name="Zhang Y."/>
        </authorList>
    </citation>
    <scope>NUCLEOTIDE SEQUENCE [LARGE SCALE GENOMIC DNA]</scope>
    <source>
        <strain evidence="13">AQ028</strain>
        <tissue evidence="13">Male pupae</tissue>
    </source>
</reference>
<dbReference type="FunFam" id="1.10.287.280:FF:000001">
    <property type="entry name" value="DNA-directed RNA polymerase"/>
    <property type="match status" value="1"/>
</dbReference>
<evidence type="ECO:0000256" key="9">
    <source>
        <dbReference type="PROSITE-ProRule" id="PRU00708"/>
    </source>
</evidence>
<evidence type="ECO:0000313" key="13">
    <source>
        <dbReference type="EMBL" id="KAL0821948.1"/>
    </source>
</evidence>
<dbReference type="PANTHER" id="PTHR10102:SF0">
    <property type="entry name" value="DNA-DIRECTED RNA POLYMERASE, MITOCHONDRIAL"/>
    <property type="match status" value="1"/>
</dbReference>
<feature type="domain" description="DNA-directed RNA polymerase N-terminal" evidence="12">
    <location>
        <begin position="556"/>
        <end position="874"/>
    </location>
</feature>
<protein>
    <recommendedName>
        <fullName evidence="2 10">DNA-directed RNA polymerase</fullName>
        <ecNumber evidence="2 10">2.7.7.6</ecNumber>
    </recommendedName>
</protein>
<dbReference type="Gene3D" id="1.25.40.10">
    <property type="entry name" value="Tetratricopeptide repeat domain"/>
    <property type="match status" value="1"/>
</dbReference>
<evidence type="ECO:0000256" key="7">
    <source>
        <dbReference type="ARBA" id="ARBA00023163"/>
    </source>
</evidence>
<dbReference type="InterPro" id="IPR037159">
    <property type="entry name" value="RNA_POL_N_sf"/>
</dbReference>
<dbReference type="InterPro" id="IPR011990">
    <property type="entry name" value="TPR-like_helical_dom_sf"/>
</dbReference>
<comment type="caution">
    <text evidence="13">The sequence shown here is derived from an EMBL/GenBank/DDBJ whole genome shotgun (WGS) entry which is preliminary data.</text>
</comment>
<dbReference type="Proteomes" id="UP001549921">
    <property type="component" value="Unassembled WGS sequence"/>
</dbReference>
<dbReference type="PROSITE" id="PS51375">
    <property type="entry name" value="PPR"/>
    <property type="match status" value="1"/>
</dbReference>
<feature type="coiled-coil region" evidence="11">
    <location>
        <begin position="323"/>
        <end position="350"/>
    </location>
</feature>
<feature type="repeat" description="PPR" evidence="9">
    <location>
        <begin position="407"/>
        <end position="441"/>
    </location>
</feature>
<comment type="catalytic activity">
    <reaction evidence="8 10">
        <text>RNA(n) + a ribonucleoside 5'-triphosphate = RNA(n+1) + diphosphate</text>
        <dbReference type="Rhea" id="RHEA:21248"/>
        <dbReference type="Rhea" id="RHEA-COMP:14527"/>
        <dbReference type="Rhea" id="RHEA-COMP:17342"/>
        <dbReference type="ChEBI" id="CHEBI:33019"/>
        <dbReference type="ChEBI" id="CHEBI:61557"/>
        <dbReference type="ChEBI" id="CHEBI:140395"/>
        <dbReference type="EC" id="2.7.7.6"/>
    </reaction>
</comment>
<keyword evidence="4 10" id="KW-0808">Transferase</keyword>
<evidence type="ECO:0000256" key="1">
    <source>
        <dbReference type="ARBA" id="ARBA00009493"/>
    </source>
</evidence>
<gene>
    <name evidence="13" type="ORF">ABMA28_005339</name>
</gene>
<keyword evidence="6" id="KW-0809">Transit peptide</keyword>
<sequence>MHRLISARNLYQTSFHGLSLPANSSLKNSTFTEIKCLYCRKILLGRHDLENLISVRHQSTRTASLLRALRKKSKHKHFKQYGELLEVGDKAMTETKVSISKLRPAQLSKLASSPVSLGQLHQLTTKPAKKSTITEVDPELLQSVRDKILKKSATPVAAKEIVLEDDNCALVYTNHKIAGLEDRFKTKQHIDMIKESYYNFRRATIYDQRLQDLRYAINEGLTQEFDLEVTKNTLKEEIDDNTLPKSPHAIFRELFVDNQLDSYDQELMVHISNMQSRGLAHPAIEDLYDDPALHNEMGDLREELDIDHVDSIEETAKVKSLNIKKATQELKRKKKAQREKRRALQELNMKHDIKELERRGKQEALHKLLAAHLDLLCSLNMIQEGRQVLRYYRQRGSRGQDYPKITDVKVYNTLLHGYASLGQLENTKELLSQMWEGQVELNHQTYAAIFECVERSNVQDKITLLEHYHKQMQEKGMTLNDLLDKSKFLYDQREVVLDAVRRLDPTFVPEYTPPVLDYDCRLLEEIKLDRIEERLGLQKSPAEGLLSLQEVIQKGKEQLQVEIKGEIEVQNIDLKDEASEHVQLCRKKLQETEEEWRSVIKEAFVRNLGTLKSQSNASHSAITLYPYFKVLEVDQFVDLIMGELSKLVDGSETYSPTLKLLQRDLGTQVYHKYQIEQYRKNGVLKKIEEIYEKYCEWYVGRAALDGSGLPYNGRQAWQALVHRFKDGASLDREETPWPMEMRQNIGKFLYNIIINDVKIDVNMFKTKAKPKKLPAVYKVHRPWGRQVRLELKPHPALARLWAAAARPHLRMRAALVPTAAPPVPWQTLLTGAYLVTPTPLIRMPFYVSTQWKRLEEAPPAALFPVLDSLNQLGEVPWVINKPILDLQLKVFRSGGNKKLDIPPPAASLDTSQFGNATDSSSVFKRRVAINRARAEMHSLWCDALYKLSLANHFRESIFWLPHNMDFRGRVYACPPHVSALGADSARALLTFAQRQPLGARGLRWLKLHAINLTGEFKRHTIEERLDHAEKIMDKILDSADRPLDGEGWWKHSEEPWQTLACCMEIANAVRSPNPEEYMCGFPVHQDGSCNGLQHYAALGGDAAGAAAVNLAPDARPQDVYSAVAALVEEMRKRDAAAGVPAAILLENFVRRKVIKQTVMTTVYGVTKFGARLQIAKQLKDIEEFPKEHVWSCSQYLTARTFDSLREMFTSTKLIQDWFTDCAKLISGVCGESVEWVTPLGLPVVQPYYRRAPPSAAQYRAPLDQQQRPCTMKQRNAFPPNFIHSLDSSHMMLTGLRCQAAGVTFVSVHDCFWTHPRNVDLMNQICRKEFVALHSQPILEDLSEFMVKRYSYDESELEERTMGAANKKRVNNLLQKVPGKGSFDLSSVLRSVYFFS</sequence>
<keyword evidence="3 10" id="KW-0240">DNA-directed RNA polymerase</keyword>
<dbReference type="SMART" id="SM01311">
    <property type="entry name" value="RPOL_N"/>
    <property type="match status" value="1"/>
</dbReference>
<organism evidence="13 14">
    <name type="scientific">Loxostege sticticalis</name>
    <name type="common">Beet webworm moth</name>
    <dbReference type="NCBI Taxonomy" id="481309"/>
    <lineage>
        <taxon>Eukaryota</taxon>
        <taxon>Metazoa</taxon>
        <taxon>Ecdysozoa</taxon>
        <taxon>Arthropoda</taxon>
        <taxon>Hexapoda</taxon>
        <taxon>Insecta</taxon>
        <taxon>Pterygota</taxon>
        <taxon>Neoptera</taxon>
        <taxon>Endopterygota</taxon>
        <taxon>Lepidoptera</taxon>
        <taxon>Glossata</taxon>
        <taxon>Ditrysia</taxon>
        <taxon>Pyraloidea</taxon>
        <taxon>Crambidae</taxon>
        <taxon>Pyraustinae</taxon>
        <taxon>Loxostege</taxon>
    </lineage>
</organism>
<dbReference type="NCBIfam" id="TIGR00756">
    <property type="entry name" value="PPR"/>
    <property type="match status" value="1"/>
</dbReference>
<dbReference type="Pfam" id="PF14700">
    <property type="entry name" value="RPOL_N"/>
    <property type="match status" value="1"/>
</dbReference>
<dbReference type="EC" id="2.7.7.6" evidence="2 10"/>
<dbReference type="FunFam" id="1.10.150.20:FF:000031">
    <property type="entry name" value="DNA-directed RNA polymerase"/>
    <property type="match status" value="1"/>
</dbReference>
<evidence type="ECO:0000256" key="8">
    <source>
        <dbReference type="ARBA" id="ARBA00048552"/>
    </source>
</evidence>
<comment type="function">
    <text evidence="10">DNA-dependent RNA polymerase catalyzes the transcription of DNA into RNA using the four ribonucleoside triphosphates as substrates.</text>
</comment>
<dbReference type="InterPro" id="IPR043502">
    <property type="entry name" value="DNA/RNA_pol_sf"/>
</dbReference>
<evidence type="ECO:0000256" key="11">
    <source>
        <dbReference type="SAM" id="Coils"/>
    </source>
</evidence>
<dbReference type="PROSITE" id="PS00489">
    <property type="entry name" value="RNA_POL_PHAGE_2"/>
    <property type="match status" value="1"/>
</dbReference>
<dbReference type="InterPro" id="IPR046950">
    <property type="entry name" value="DNA-dir_Rpol_C_phage-type"/>
</dbReference>
<evidence type="ECO:0000256" key="2">
    <source>
        <dbReference type="ARBA" id="ARBA00012418"/>
    </source>
</evidence>
<dbReference type="Gene3D" id="1.10.287.280">
    <property type="match status" value="1"/>
</dbReference>
<dbReference type="GO" id="GO:0003899">
    <property type="term" value="F:DNA-directed RNA polymerase activity"/>
    <property type="evidence" value="ECO:0007669"/>
    <property type="project" value="UniProtKB-EC"/>
</dbReference>
<evidence type="ECO:0000256" key="5">
    <source>
        <dbReference type="ARBA" id="ARBA00022695"/>
    </source>
</evidence>
<evidence type="ECO:0000256" key="3">
    <source>
        <dbReference type="ARBA" id="ARBA00022478"/>
    </source>
</evidence>
<keyword evidence="7 10" id="KW-0804">Transcription</keyword>
<dbReference type="Gene3D" id="1.10.1320.10">
    <property type="entry name" value="DNA-directed RNA polymerase, N-terminal domain"/>
    <property type="match status" value="1"/>
</dbReference>
<evidence type="ECO:0000313" key="14">
    <source>
        <dbReference type="Proteomes" id="UP001549921"/>
    </source>
</evidence>
<accession>A0ABD0SSE2</accession>